<evidence type="ECO:0008006" key="4">
    <source>
        <dbReference type="Google" id="ProtNLM"/>
    </source>
</evidence>
<feature type="transmembrane region" description="Helical" evidence="1">
    <location>
        <begin position="43"/>
        <end position="65"/>
    </location>
</feature>
<name>I4EH60_9BACT</name>
<organism evidence="2 3">
    <name type="scientific">Nitrolancea hollandica Lb</name>
    <dbReference type="NCBI Taxonomy" id="1129897"/>
    <lineage>
        <taxon>Bacteria</taxon>
        <taxon>Pseudomonadati</taxon>
        <taxon>Thermomicrobiota</taxon>
        <taxon>Thermomicrobia</taxon>
        <taxon>Sphaerobacterales</taxon>
        <taxon>Sphaerobacterineae</taxon>
        <taxon>Sphaerobacteraceae</taxon>
        <taxon>Nitrolancea</taxon>
    </lineage>
</organism>
<comment type="caution">
    <text evidence="2">The sequence shown here is derived from an EMBL/GenBank/DDBJ whole genome shotgun (WGS) entry which is preliminary data.</text>
</comment>
<feature type="transmembrane region" description="Helical" evidence="1">
    <location>
        <begin position="123"/>
        <end position="144"/>
    </location>
</feature>
<reference evidence="2 3" key="1">
    <citation type="journal article" date="2012" name="ISME J.">
        <title>Nitrification expanded: discovery, physiology and genomics of a nitrite-oxidizing bacterium from the phylum Chloroflexi.</title>
        <authorList>
            <person name="Sorokin D.Y."/>
            <person name="Lucker S."/>
            <person name="Vejmelkova D."/>
            <person name="Kostrikina N.A."/>
            <person name="Kleerebezem R."/>
            <person name="Rijpstra W.I."/>
            <person name="Damste J.S."/>
            <person name="Le Paslier D."/>
            <person name="Muyzer G."/>
            <person name="Wagner M."/>
            <person name="van Loosdrecht M.C."/>
            <person name="Daims H."/>
        </authorList>
    </citation>
    <scope>NUCLEOTIDE SEQUENCE [LARGE SCALE GENOMIC DNA]</scope>
    <source>
        <strain evidence="3">none</strain>
    </source>
</reference>
<evidence type="ECO:0000256" key="1">
    <source>
        <dbReference type="SAM" id="Phobius"/>
    </source>
</evidence>
<feature type="transmembrane region" description="Helical" evidence="1">
    <location>
        <begin position="91"/>
        <end position="111"/>
    </location>
</feature>
<dbReference type="InterPro" id="IPR012861">
    <property type="entry name" value="DUF1634"/>
</dbReference>
<dbReference type="AlphaFoldDB" id="I4EH60"/>
<keyword evidence="1" id="KW-0812">Transmembrane</keyword>
<keyword evidence="1" id="KW-0472">Membrane</keyword>
<protein>
    <recommendedName>
        <fullName evidence="4">DUF1634 domain-containing protein</fullName>
    </recommendedName>
</protein>
<proteinExistence type="predicted"/>
<keyword evidence="1" id="KW-1133">Transmembrane helix</keyword>
<dbReference type="EMBL" id="CAGS01000226">
    <property type="protein sequence ID" value="CCF84022.1"/>
    <property type="molecule type" value="Genomic_DNA"/>
</dbReference>
<gene>
    <name evidence="2" type="ORF">NITHO_3010003</name>
</gene>
<dbReference type="Proteomes" id="UP000004221">
    <property type="component" value="Unassembled WGS sequence"/>
</dbReference>
<accession>I4EH60</accession>
<dbReference type="Pfam" id="PF07843">
    <property type="entry name" value="DUF1634"/>
    <property type="match status" value="1"/>
</dbReference>
<dbReference type="RefSeq" id="WP_008477856.1">
    <property type="nucleotide sequence ID" value="NZ_CAGS01000226.1"/>
</dbReference>
<sequence>MDATERGRAEEPEPVEDFGEVEPALVHEAGVEEPGFIGAHLAVVLRLAAAIGVVLVIIGTVVAVITQGRLPTVTVRIGTLPEALLRLQPDAILTLGIMMFVAAPAFGLAYLAQAFLRIHDRLYALISVVVLLILVSSVLITLGLRGV</sequence>
<evidence type="ECO:0000313" key="2">
    <source>
        <dbReference type="EMBL" id="CCF84022.1"/>
    </source>
</evidence>
<keyword evidence="3" id="KW-1185">Reference proteome</keyword>
<evidence type="ECO:0000313" key="3">
    <source>
        <dbReference type="Proteomes" id="UP000004221"/>
    </source>
</evidence>